<dbReference type="InterPro" id="IPR000014">
    <property type="entry name" value="PAS"/>
</dbReference>
<dbReference type="InterPro" id="IPR011006">
    <property type="entry name" value="CheY-like_superfamily"/>
</dbReference>
<dbReference type="SUPFAM" id="SSF52172">
    <property type="entry name" value="CheY-like"/>
    <property type="match status" value="1"/>
</dbReference>
<comment type="catalytic activity">
    <reaction evidence="1">
        <text>ATP + protein L-histidine = ADP + protein N-phospho-L-histidine.</text>
        <dbReference type="EC" id="2.7.13.3"/>
    </reaction>
</comment>
<dbReference type="STRING" id="329726.AM1_1500"/>
<dbReference type="Gene3D" id="3.30.565.10">
    <property type="entry name" value="Histidine kinase-like ATPase, C-terminal domain"/>
    <property type="match status" value="1"/>
</dbReference>
<dbReference type="OrthoDB" id="9790669at2"/>
<feature type="coiled-coil region" evidence="7">
    <location>
        <begin position="286"/>
        <end position="313"/>
    </location>
</feature>
<dbReference type="InterPro" id="IPR035965">
    <property type="entry name" value="PAS-like_dom_sf"/>
</dbReference>
<dbReference type="PRINTS" id="PR00344">
    <property type="entry name" value="BCTRLSENSOR"/>
</dbReference>
<feature type="domain" description="Histidine kinase" evidence="8">
    <location>
        <begin position="317"/>
        <end position="532"/>
    </location>
</feature>
<evidence type="ECO:0000256" key="3">
    <source>
        <dbReference type="ARBA" id="ARBA00022553"/>
    </source>
</evidence>
<dbReference type="Pfam" id="PF02518">
    <property type="entry name" value="HATPase_c"/>
    <property type="match status" value="1"/>
</dbReference>
<evidence type="ECO:0000256" key="6">
    <source>
        <dbReference type="PROSITE-ProRule" id="PRU00169"/>
    </source>
</evidence>
<dbReference type="Pfam" id="PF00512">
    <property type="entry name" value="HisKA"/>
    <property type="match status" value="1"/>
</dbReference>
<evidence type="ECO:0000259" key="8">
    <source>
        <dbReference type="PROSITE" id="PS50109"/>
    </source>
</evidence>
<feature type="coiled-coil region" evidence="7">
    <location>
        <begin position="118"/>
        <end position="177"/>
    </location>
</feature>
<evidence type="ECO:0000256" key="2">
    <source>
        <dbReference type="ARBA" id="ARBA00012438"/>
    </source>
</evidence>
<keyword evidence="4 11" id="KW-0808">Transferase</keyword>
<evidence type="ECO:0000313" key="11">
    <source>
        <dbReference type="EMBL" id="ABW26526.1"/>
    </source>
</evidence>
<dbReference type="Gene3D" id="3.40.50.2300">
    <property type="match status" value="1"/>
</dbReference>
<accession>B0C8Z1</accession>
<dbReference type="PANTHER" id="PTHR43547">
    <property type="entry name" value="TWO-COMPONENT HISTIDINE KINASE"/>
    <property type="match status" value="1"/>
</dbReference>
<keyword evidence="7" id="KW-0175">Coiled coil</keyword>
<dbReference type="KEGG" id="amr:AM1_1500"/>
<sequence>MKNSTANILIVDDNVDNLNVLAGMLAEQNYKVRRAINGSIALRAIKASIPDLILLDIVLPDMTGYDICTQLKQHPSTQDIPVIFISSLNDTEDKVKAFAVGGVDYVSKPFEMAEVCARIRNQLEIQFAKAEIESLNAELEQRVQERTAELTAVTVTLEKQIQERQKAEQALRHSESRFRAMIENASDLILLLDPQGIVHYSSPSVERNLGYLPTDLQGQSLVHLLHPQDQSSITQLLAEVLATPSKVAVPLEIRWQHQAGHWCTLEAMAQQFSDTTGFSGIVVNARDITERQKMEAMQRALEQEQELSELKLRFFSMASHEFRTPLSVILMAAQILGSSESQSLDNKQQRNIERIHTSAQYLKKMLADILDIARLEAQKREFNPRPVCVKTMCDRILDTQQTSHGGIPRIRCAYTGLSAEIALDPDLFQSILNNLLANALKYSAPEQLVQVKLTQELDQIELMIIDQGIGIPKASQSQLFEAFHRGDNVGEIEGSGLGLAIVKKCVDLHGGHLSFVSEASGTTFTVRLPIQTNRHQADPLIRQTVA</sequence>
<dbReference type="SUPFAM" id="SSF47384">
    <property type="entry name" value="Homodimeric domain of signal transducing histidine kinase"/>
    <property type="match status" value="1"/>
</dbReference>
<evidence type="ECO:0000313" key="12">
    <source>
        <dbReference type="Proteomes" id="UP000000268"/>
    </source>
</evidence>
<dbReference type="eggNOG" id="COG3706">
    <property type="taxonomic scope" value="Bacteria"/>
</dbReference>
<dbReference type="eggNOG" id="COG2205">
    <property type="taxonomic scope" value="Bacteria"/>
</dbReference>
<keyword evidence="4 11" id="KW-0418">Kinase</keyword>
<dbReference type="InterPro" id="IPR005467">
    <property type="entry name" value="His_kinase_dom"/>
</dbReference>
<dbReference type="PROSITE" id="PS50112">
    <property type="entry name" value="PAS"/>
    <property type="match status" value="1"/>
</dbReference>
<dbReference type="EC" id="2.7.13.3" evidence="2"/>
<feature type="domain" description="PAS" evidence="10">
    <location>
        <begin position="174"/>
        <end position="244"/>
    </location>
</feature>
<dbReference type="Gene3D" id="1.10.287.130">
    <property type="match status" value="1"/>
</dbReference>
<dbReference type="PROSITE" id="PS50109">
    <property type="entry name" value="HIS_KIN"/>
    <property type="match status" value="1"/>
</dbReference>
<evidence type="ECO:0000256" key="1">
    <source>
        <dbReference type="ARBA" id="ARBA00000085"/>
    </source>
</evidence>
<dbReference type="InterPro" id="IPR001789">
    <property type="entry name" value="Sig_transdc_resp-reg_receiver"/>
</dbReference>
<evidence type="ECO:0000256" key="4">
    <source>
        <dbReference type="ARBA" id="ARBA00022777"/>
    </source>
</evidence>
<dbReference type="AlphaFoldDB" id="B0C8Z1"/>
<dbReference type="CDD" id="cd00075">
    <property type="entry name" value="HATPase"/>
    <property type="match status" value="1"/>
</dbReference>
<evidence type="ECO:0000259" key="10">
    <source>
        <dbReference type="PROSITE" id="PS50112"/>
    </source>
</evidence>
<dbReference type="Pfam" id="PF00072">
    <property type="entry name" value="Response_reg"/>
    <property type="match status" value="1"/>
</dbReference>
<dbReference type="PANTHER" id="PTHR43547:SF2">
    <property type="entry name" value="HYBRID SIGNAL TRANSDUCTION HISTIDINE KINASE C"/>
    <property type="match status" value="1"/>
</dbReference>
<dbReference type="CDD" id="cd00130">
    <property type="entry name" value="PAS"/>
    <property type="match status" value="1"/>
</dbReference>
<dbReference type="RefSeq" id="WP_012162053.1">
    <property type="nucleotide sequence ID" value="NC_009925.1"/>
</dbReference>
<gene>
    <name evidence="11" type="ordered locus">AM1_1500</name>
</gene>
<feature type="modified residue" description="4-aspartylphosphate" evidence="6">
    <location>
        <position position="56"/>
    </location>
</feature>
<dbReference type="SMART" id="SM00091">
    <property type="entry name" value="PAS"/>
    <property type="match status" value="1"/>
</dbReference>
<dbReference type="GO" id="GO:0000155">
    <property type="term" value="F:phosphorelay sensor kinase activity"/>
    <property type="evidence" value="ECO:0007669"/>
    <property type="project" value="InterPro"/>
</dbReference>
<evidence type="ECO:0000259" key="9">
    <source>
        <dbReference type="PROSITE" id="PS50110"/>
    </source>
</evidence>
<dbReference type="CDD" id="cd00082">
    <property type="entry name" value="HisKA"/>
    <property type="match status" value="1"/>
</dbReference>
<dbReference type="SUPFAM" id="SSF55785">
    <property type="entry name" value="PYP-like sensor domain (PAS domain)"/>
    <property type="match status" value="1"/>
</dbReference>
<dbReference type="InterPro" id="IPR003594">
    <property type="entry name" value="HATPase_dom"/>
</dbReference>
<proteinExistence type="predicted"/>
<dbReference type="SMART" id="SM00388">
    <property type="entry name" value="HisKA"/>
    <property type="match status" value="1"/>
</dbReference>
<name>B0C8Z1_ACAM1</name>
<dbReference type="GO" id="GO:0006355">
    <property type="term" value="P:regulation of DNA-templated transcription"/>
    <property type="evidence" value="ECO:0007669"/>
    <property type="project" value="InterPro"/>
</dbReference>
<dbReference type="EMBL" id="CP000828">
    <property type="protein sequence ID" value="ABW26526.1"/>
    <property type="molecule type" value="Genomic_DNA"/>
</dbReference>
<dbReference type="SMART" id="SM00448">
    <property type="entry name" value="REC"/>
    <property type="match status" value="1"/>
</dbReference>
<evidence type="ECO:0000256" key="5">
    <source>
        <dbReference type="ARBA" id="ARBA00023012"/>
    </source>
</evidence>
<dbReference type="Gene3D" id="3.30.450.20">
    <property type="entry name" value="PAS domain"/>
    <property type="match status" value="1"/>
</dbReference>
<keyword evidence="3 6" id="KW-0597">Phosphoprotein</keyword>
<dbReference type="HOGENOM" id="CLU_000445_114_72_3"/>
<keyword evidence="5" id="KW-0902">Two-component regulatory system</keyword>
<reference evidence="11 12" key="1">
    <citation type="journal article" date="2008" name="Proc. Natl. Acad. Sci. U.S.A.">
        <title>Niche adaptation and genome expansion in the chlorophyll d-producing cyanobacterium Acaryochloris marina.</title>
        <authorList>
            <person name="Swingley W.D."/>
            <person name="Chen M."/>
            <person name="Cheung P.C."/>
            <person name="Conrad A.L."/>
            <person name="Dejesa L.C."/>
            <person name="Hao J."/>
            <person name="Honchak B.M."/>
            <person name="Karbach L.E."/>
            <person name="Kurdoglu A."/>
            <person name="Lahiri S."/>
            <person name="Mastrian S.D."/>
            <person name="Miyashita H."/>
            <person name="Page L."/>
            <person name="Ramakrishna P."/>
            <person name="Satoh S."/>
            <person name="Sattley W.M."/>
            <person name="Shimada Y."/>
            <person name="Taylor H.L."/>
            <person name="Tomo T."/>
            <person name="Tsuchiya T."/>
            <person name="Wang Z.T."/>
            <person name="Raymond J."/>
            <person name="Mimuro M."/>
            <person name="Blankenship R.E."/>
            <person name="Touchman J.W."/>
        </authorList>
    </citation>
    <scope>NUCLEOTIDE SEQUENCE [LARGE SCALE GENOMIC DNA]</scope>
    <source>
        <strain evidence="12">MBIC 11017</strain>
    </source>
</reference>
<dbReference type="Proteomes" id="UP000000268">
    <property type="component" value="Chromosome"/>
</dbReference>
<dbReference type="InterPro" id="IPR003661">
    <property type="entry name" value="HisK_dim/P_dom"/>
</dbReference>
<dbReference type="NCBIfam" id="TIGR00229">
    <property type="entry name" value="sensory_box"/>
    <property type="match status" value="1"/>
</dbReference>
<dbReference type="PROSITE" id="PS50110">
    <property type="entry name" value="RESPONSE_REGULATORY"/>
    <property type="match status" value="1"/>
</dbReference>
<dbReference type="InterPro" id="IPR013767">
    <property type="entry name" value="PAS_fold"/>
</dbReference>
<protein>
    <recommendedName>
        <fullName evidence="2">histidine kinase</fullName>
        <ecNumber evidence="2">2.7.13.3</ecNumber>
    </recommendedName>
</protein>
<dbReference type="SUPFAM" id="SSF55874">
    <property type="entry name" value="ATPase domain of HSP90 chaperone/DNA topoisomerase II/histidine kinase"/>
    <property type="match status" value="1"/>
</dbReference>
<organism evidence="11 12">
    <name type="scientific">Acaryochloris marina (strain MBIC 11017)</name>
    <dbReference type="NCBI Taxonomy" id="329726"/>
    <lineage>
        <taxon>Bacteria</taxon>
        <taxon>Bacillati</taxon>
        <taxon>Cyanobacteriota</taxon>
        <taxon>Cyanophyceae</taxon>
        <taxon>Acaryochloridales</taxon>
        <taxon>Acaryochloridaceae</taxon>
        <taxon>Acaryochloris</taxon>
    </lineage>
</organism>
<dbReference type="InterPro" id="IPR036097">
    <property type="entry name" value="HisK_dim/P_sf"/>
</dbReference>
<dbReference type="InterPro" id="IPR004358">
    <property type="entry name" value="Sig_transdc_His_kin-like_C"/>
</dbReference>
<dbReference type="Pfam" id="PF00989">
    <property type="entry name" value="PAS"/>
    <property type="match status" value="1"/>
</dbReference>
<feature type="domain" description="Response regulatory" evidence="9">
    <location>
        <begin position="7"/>
        <end position="123"/>
    </location>
</feature>
<dbReference type="SMART" id="SM00387">
    <property type="entry name" value="HATPase_c"/>
    <property type="match status" value="1"/>
</dbReference>
<dbReference type="InterPro" id="IPR036890">
    <property type="entry name" value="HATPase_C_sf"/>
</dbReference>
<keyword evidence="12" id="KW-1185">Reference proteome</keyword>
<evidence type="ECO:0000256" key="7">
    <source>
        <dbReference type="SAM" id="Coils"/>
    </source>
</evidence>
<dbReference type="CDD" id="cd19920">
    <property type="entry name" value="REC_PA4781-like"/>
    <property type="match status" value="1"/>
</dbReference>